<dbReference type="PANTHER" id="PTHR36927">
    <property type="entry name" value="BLR4337 PROTEIN"/>
    <property type="match status" value="1"/>
</dbReference>
<dbReference type="STRING" id="1176587.A8C56_17785"/>
<name>A0A1A9I6A0_9BACT</name>
<organism evidence="4 5">
    <name type="scientific">Niabella ginsenosidivorans</name>
    <dbReference type="NCBI Taxonomy" id="1176587"/>
    <lineage>
        <taxon>Bacteria</taxon>
        <taxon>Pseudomonadati</taxon>
        <taxon>Bacteroidota</taxon>
        <taxon>Chitinophagia</taxon>
        <taxon>Chitinophagales</taxon>
        <taxon>Chitinophagaceae</taxon>
        <taxon>Niabella</taxon>
    </lineage>
</organism>
<evidence type="ECO:0000313" key="5">
    <source>
        <dbReference type="Proteomes" id="UP000077667"/>
    </source>
</evidence>
<feature type="transmembrane region" description="Helical" evidence="1">
    <location>
        <begin position="146"/>
        <end position="165"/>
    </location>
</feature>
<gene>
    <name evidence="4" type="ORF">A8C56_17785</name>
</gene>
<feature type="transmembrane region" description="Helical" evidence="1">
    <location>
        <begin position="64"/>
        <end position="83"/>
    </location>
</feature>
<dbReference type="KEGG" id="nia:A8C56_17785"/>
<dbReference type="EMBL" id="CP015772">
    <property type="protein sequence ID" value="ANH82579.1"/>
    <property type="molecule type" value="Genomic_DNA"/>
</dbReference>
<dbReference type="InterPro" id="IPR002656">
    <property type="entry name" value="Acyl_transf_3_dom"/>
</dbReference>
<dbReference type="InterPro" id="IPR050623">
    <property type="entry name" value="Glucan_succinyl_AcylTrfase"/>
</dbReference>
<dbReference type="OrthoDB" id="5446016at2"/>
<evidence type="ECO:0000259" key="3">
    <source>
        <dbReference type="Pfam" id="PF01757"/>
    </source>
</evidence>
<protein>
    <recommendedName>
        <fullName evidence="3">Acyltransferase 3 domain-containing protein</fullName>
    </recommendedName>
</protein>
<feature type="transmembrane region" description="Helical" evidence="1">
    <location>
        <begin position="293"/>
        <end position="314"/>
    </location>
</feature>
<feature type="transmembrane region" description="Helical" evidence="1">
    <location>
        <begin position="334"/>
        <end position="353"/>
    </location>
</feature>
<keyword evidence="1" id="KW-0472">Membrane</keyword>
<keyword evidence="2" id="KW-0732">Signal</keyword>
<keyword evidence="1" id="KW-0812">Transmembrane</keyword>
<evidence type="ECO:0000256" key="2">
    <source>
        <dbReference type="SAM" id="SignalP"/>
    </source>
</evidence>
<sequence length="389" mass="45487">MKNRNVWIDYLRASLTVLVVAHHSALAYTTFASFDRNAYINSTHPVVDTKRWVGLDIFENFNDIFFMSLLFLIGGLFLSKSIAKKGAVNFIIDRAYRLFIPFIFLGTLLMLIAYFPSYFIVYNNTDIVAYIKDFFTTEQWPVGPPWFLWVLFLFNLLLVFINPVIQRSKQGVILLFARFQNSPFRFFCFLLIITWVLYVPVAYSIGAGTWTGFGPFDFQLSRILLYFGYFIIGALIGNTDFNHQLFSQNSVIIKRWWLWTLLSLTVYLLLTIGSKTLEQMVKNHQLKEFTAWMIYYTVYVASCTLSCLAFITVFRRFAQTSKKWWSSLSDNAYLIYLLHYVFVTWIQFLLLGYDMPALLKFAITFIAALAFSWVTGSLLKKNQLIRQYL</sequence>
<dbReference type="PANTHER" id="PTHR36927:SF4">
    <property type="entry name" value="BLR5718 PROTEIN"/>
    <property type="match status" value="1"/>
</dbReference>
<feature type="domain" description="Acyltransferase 3" evidence="3">
    <location>
        <begin position="5"/>
        <end position="375"/>
    </location>
</feature>
<dbReference type="GO" id="GO:0016747">
    <property type="term" value="F:acyltransferase activity, transferring groups other than amino-acyl groups"/>
    <property type="evidence" value="ECO:0007669"/>
    <property type="project" value="InterPro"/>
</dbReference>
<reference evidence="4 5" key="1">
    <citation type="submission" date="2016-05" db="EMBL/GenBank/DDBJ databases">
        <title>Niabella ginsenosidivorans BS26 whole genome sequencing.</title>
        <authorList>
            <person name="Im W.T."/>
            <person name="Siddiqi M.Z."/>
        </authorList>
    </citation>
    <scope>NUCLEOTIDE SEQUENCE [LARGE SCALE GENOMIC DNA]</scope>
    <source>
        <strain evidence="4 5">BS26</strain>
    </source>
</reference>
<feature type="chain" id="PRO_5008389921" description="Acyltransferase 3 domain-containing protein" evidence="2">
    <location>
        <begin position="28"/>
        <end position="389"/>
    </location>
</feature>
<evidence type="ECO:0000313" key="4">
    <source>
        <dbReference type="EMBL" id="ANH82579.1"/>
    </source>
</evidence>
<proteinExistence type="predicted"/>
<dbReference type="RefSeq" id="WP_067759058.1">
    <property type="nucleotide sequence ID" value="NZ_CP015772.1"/>
</dbReference>
<evidence type="ECO:0000256" key="1">
    <source>
        <dbReference type="SAM" id="Phobius"/>
    </source>
</evidence>
<feature type="transmembrane region" description="Helical" evidence="1">
    <location>
        <begin position="95"/>
        <end position="115"/>
    </location>
</feature>
<keyword evidence="5" id="KW-1185">Reference proteome</keyword>
<dbReference type="Proteomes" id="UP000077667">
    <property type="component" value="Chromosome"/>
</dbReference>
<feature type="signal peptide" evidence="2">
    <location>
        <begin position="1"/>
        <end position="27"/>
    </location>
</feature>
<keyword evidence="1" id="KW-1133">Transmembrane helix</keyword>
<dbReference type="Pfam" id="PF01757">
    <property type="entry name" value="Acyl_transf_3"/>
    <property type="match status" value="1"/>
</dbReference>
<feature type="transmembrane region" description="Helical" evidence="1">
    <location>
        <begin position="186"/>
        <end position="206"/>
    </location>
</feature>
<feature type="transmembrane region" description="Helical" evidence="1">
    <location>
        <begin position="359"/>
        <end position="379"/>
    </location>
</feature>
<accession>A0A1A9I6A0</accession>
<dbReference type="AlphaFoldDB" id="A0A1A9I6A0"/>
<feature type="transmembrane region" description="Helical" evidence="1">
    <location>
        <begin position="256"/>
        <end position="273"/>
    </location>
</feature>
<feature type="transmembrane region" description="Helical" evidence="1">
    <location>
        <begin position="218"/>
        <end position="236"/>
    </location>
</feature>